<geneLocation type="plasmid" evidence="5">
    <name>pd4m1a</name>
</geneLocation>
<dbReference type="Proteomes" id="UP000305888">
    <property type="component" value="Plasmid pD4M1A"/>
</dbReference>
<dbReference type="RefSeq" id="WP_138573549.1">
    <property type="nucleotide sequence ID" value="NZ_CP040819.1"/>
</dbReference>
<dbReference type="Pfam" id="PF01557">
    <property type="entry name" value="FAA_hydrolase"/>
    <property type="match status" value="1"/>
</dbReference>
<dbReference type="KEGG" id="ppru:FDP22_19290"/>
<evidence type="ECO:0000256" key="2">
    <source>
        <dbReference type="ARBA" id="ARBA00022723"/>
    </source>
</evidence>
<dbReference type="PANTHER" id="PTHR42796:SF4">
    <property type="entry name" value="FUMARYLACETOACETATE HYDROLASE DOMAIN-CONTAINING PROTEIN 2A"/>
    <property type="match status" value="1"/>
</dbReference>
<keyword evidence="4" id="KW-0378">Hydrolase</keyword>
<sequence>MWALATIEREEVPQPCVVRGETAWRLADLASGAGLALPATLSEIFAQWEALGPAVTALAEGAESAGLPGFPTAGARFAAPLAAPGKILCAGANYYDHMAEMGFPGVTKESQRLFFFFKPPRQAVRGPGAVIPMPRGTQKYDWEIELAAVIGRSARYVSVEDALSHVAGYTIALDLSARDFNMAPEQFYKLDWVAGKATDGSCPMGPVVVPAAAIPDPQAVPLKLSLNGETRQDSTSAQMIFSVAEQIARASEIMTLEPGDVILTGTPAGVGVPSGTFLKPGDTIRAEIPGIGALEVSIAAPV</sequence>
<dbReference type="InterPro" id="IPR011234">
    <property type="entry name" value="Fumarylacetoacetase-like_C"/>
</dbReference>
<evidence type="ECO:0000256" key="1">
    <source>
        <dbReference type="ARBA" id="ARBA00010211"/>
    </source>
</evidence>
<dbReference type="InterPro" id="IPR036663">
    <property type="entry name" value="Fumarylacetoacetase_C_sf"/>
</dbReference>
<accession>A0A5B8FJA3</accession>
<dbReference type="Gene3D" id="3.90.850.10">
    <property type="entry name" value="Fumarylacetoacetase-like, C-terminal domain"/>
    <property type="match status" value="1"/>
</dbReference>
<dbReference type="GO" id="GO:0016787">
    <property type="term" value="F:hydrolase activity"/>
    <property type="evidence" value="ECO:0007669"/>
    <property type="project" value="UniProtKB-KW"/>
</dbReference>
<dbReference type="InterPro" id="IPR051121">
    <property type="entry name" value="FAH"/>
</dbReference>
<evidence type="ECO:0000313" key="5">
    <source>
        <dbReference type="Proteomes" id="UP000305888"/>
    </source>
</evidence>
<feature type="domain" description="Fumarylacetoacetase-like C-terminal" evidence="3">
    <location>
        <begin position="86"/>
        <end position="298"/>
    </location>
</feature>
<reference evidence="4 5" key="1">
    <citation type="submission" date="2019-06" db="EMBL/GenBank/DDBJ databases">
        <title>Genome sequence of Rhodobacteraceae bacterium D4M1.</title>
        <authorList>
            <person name="Cao J."/>
        </authorList>
    </citation>
    <scope>NUCLEOTIDE SEQUENCE [LARGE SCALE GENOMIC DNA]</scope>
    <source>
        <strain evidence="4 5">D4M1</strain>
        <plasmid evidence="5">pd4m1a</plasmid>
    </source>
</reference>
<keyword evidence="4" id="KW-0614">Plasmid</keyword>
<organism evidence="4 5">
    <name type="scientific">Paroceanicella profunda</name>
    <dbReference type="NCBI Taxonomy" id="2579971"/>
    <lineage>
        <taxon>Bacteria</taxon>
        <taxon>Pseudomonadati</taxon>
        <taxon>Pseudomonadota</taxon>
        <taxon>Alphaproteobacteria</taxon>
        <taxon>Rhodobacterales</taxon>
        <taxon>Paracoccaceae</taxon>
        <taxon>Paroceanicella</taxon>
    </lineage>
</organism>
<gene>
    <name evidence="4" type="ORF">FDP22_19290</name>
</gene>
<dbReference type="GO" id="GO:0044281">
    <property type="term" value="P:small molecule metabolic process"/>
    <property type="evidence" value="ECO:0007669"/>
    <property type="project" value="UniProtKB-ARBA"/>
</dbReference>
<evidence type="ECO:0000313" key="4">
    <source>
        <dbReference type="EMBL" id="QDL94018.1"/>
    </source>
</evidence>
<dbReference type="AlphaFoldDB" id="A0A5B8FJA3"/>
<dbReference type="PANTHER" id="PTHR42796">
    <property type="entry name" value="FUMARYLACETOACETATE HYDROLASE DOMAIN-CONTAINING PROTEIN 2A-RELATED"/>
    <property type="match status" value="1"/>
</dbReference>
<proteinExistence type="inferred from homology"/>
<name>A0A5B8FJA3_9RHOB</name>
<evidence type="ECO:0000259" key="3">
    <source>
        <dbReference type="Pfam" id="PF01557"/>
    </source>
</evidence>
<dbReference type="GO" id="GO:0046872">
    <property type="term" value="F:metal ion binding"/>
    <property type="evidence" value="ECO:0007669"/>
    <property type="project" value="UniProtKB-KW"/>
</dbReference>
<dbReference type="OrthoDB" id="5197601at2"/>
<comment type="similarity">
    <text evidence="1">Belongs to the FAH family.</text>
</comment>
<dbReference type="EMBL" id="CP040819">
    <property type="protein sequence ID" value="QDL94018.1"/>
    <property type="molecule type" value="Genomic_DNA"/>
</dbReference>
<keyword evidence="5" id="KW-1185">Reference proteome</keyword>
<keyword evidence="2" id="KW-0479">Metal-binding</keyword>
<dbReference type="SUPFAM" id="SSF56529">
    <property type="entry name" value="FAH"/>
    <property type="match status" value="1"/>
</dbReference>
<protein>
    <submittedName>
        <fullName evidence="4">Fumarylacetoacetate hydrolase family protein</fullName>
    </submittedName>
</protein>